<evidence type="ECO:0000256" key="9">
    <source>
        <dbReference type="SAM" id="MobiDB-lite"/>
    </source>
</evidence>
<dbReference type="SMART" id="SM00388">
    <property type="entry name" value="HisKA"/>
    <property type="match status" value="1"/>
</dbReference>
<keyword evidence="3" id="KW-0597">Phosphoprotein</keyword>
<dbReference type="SMART" id="SM00091">
    <property type="entry name" value="PAS"/>
    <property type="match status" value="1"/>
</dbReference>
<dbReference type="Proteomes" id="UP000318017">
    <property type="component" value="Chromosome"/>
</dbReference>
<keyword evidence="10" id="KW-1133">Transmembrane helix</keyword>
<evidence type="ECO:0000256" key="3">
    <source>
        <dbReference type="ARBA" id="ARBA00022553"/>
    </source>
</evidence>
<dbReference type="PRINTS" id="PR00344">
    <property type="entry name" value="BCTRLSENSOR"/>
</dbReference>
<dbReference type="Gene3D" id="3.30.565.10">
    <property type="entry name" value="Histidine kinase-like ATPase, C-terminal domain"/>
    <property type="match status" value="1"/>
</dbReference>
<dbReference type="OrthoDB" id="9815750at2"/>
<keyword evidence="6" id="KW-0418">Kinase</keyword>
<keyword evidence="13" id="KW-1185">Reference proteome</keyword>
<keyword evidence="8" id="KW-0902">Two-component regulatory system</keyword>
<evidence type="ECO:0000256" key="2">
    <source>
        <dbReference type="ARBA" id="ARBA00012438"/>
    </source>
</evidence>
<dbReference type="Pfam" id="PF00512">
    <property type="entry name" value="HisKA"/>
    <property type="match status" value="1"/>
</dbReference>
<evidence type="ECO:0000256" key="7">
    <source>
        <dbReference type="ARBA" id="ARBA00022840"/>
    </source>
</evidence>
<keyword evidence="10" id="KW-0812">Transmembrane</keyword>
<evidence type="ECO:0000256" key="10">
    <source>
        <dbReference type="SAM" id="Phobius"/>
    </source>
</evidence>
<evidence type="ECO:0000256" key="1">
    <source>
        <dbReference type="ARBA" id="ARBA00000085"/>
    </source>
</evidence>
<reference evidence="12 13" key="1">
    <citation type="submission" date="2019-02" db="EMBL/GenBank/DDBJ databases">
        <title>Deep-cultivation of Planctomycetes and their phenomic and genomic characterization uncovers novel biology.</title>
        <authorList>
            <person name="Wiegand S."/>
            <person name="Jogler M."/>
            <person name="Boedeker C."/>
            <person name="Pinto D."/>
            <person name="Vollmers J."/>
            <person name="Rivas-Marin E."/>
            <person name="Kohn T."/>
            <person name="Peeters S.H."/>
            <person name="Heuer A."/>
            <person name="Rast P."/>
            <person name="Oberbeckmann S."/>
            <person name="Bunk B."/>
            <person name="Jeske O."/>
            <person name="Meyerdierks A."/>
            <person name="Storesund J.E."/>
            <person name="Kallscheuer N."/>
            <person name="Luecker S."/>
            <person name="Lage O.M."/>
            <person name="Pohl T."/>
            <person name="Merkel B.J."/>
            <person name="Hornburger P."/>
            <person name="Mueller R.-W."/>
            <person name="Bruemmer F."/>
            <person name="Labrenz M."/>
            <person name="Spormann A.M."/>
            <person name="Op den Camp H."/>
            <person name="Overmann J."/>
            <person name="Amann R."/>
            <person name="Jetten M.S.M."/>
            <person name="Mascher T."/>
            <person name="Medema M.H."/>
            <person name="Devos D.P."/>
            <person name="Kaster A.-K."/>
            <person name="Ovreas L."/>
            <person name="Rohde M."/>
            <person name="Galperin M.Y."/>
            <person name="Jogler C."/>
        </authorList>
    </citation>
    <scope>NUCLEOTIDE SEQUENCE [LARGE SCALE GENOMIC DNA]</scope>
    <source>
        <strain evidence="12 13">Q31a</strain>
    </source>
</reference>
<dbReference type="SUPFAM" id="SSF55874">
    <property type="entry name" value="ATPase domain of HSP90 chaperone/DNA topoisomerase II/histidine kinase"/>
    <property type="match status" value="1"/>
</dbReference>
<dbReference type="InterPro" id="IPR036097">
    <property type="entry name" value="HisK_dim/P_sf"/>
</dbReference>
<proteinExistence type="predicted"/>
<dbReference type="GO" id="GO:0005524">
    <property type="term" value="F:ATP binding"/>
    <property type="evidence" value="ECO:0007669"/>
    <property type="project" value="UniProtKB-KW"/>
</dbReference>
<feature type="domain" description="Histidine kinase" evidence="11">
    <location>
        <begin position="239"/>
        <end position="453"/>
    </location>
</feature>
<dbReference type="EMBL" id="CP036298">
    <property type="protein sequence ID" value="QDV24505.1"/>
    <property type="molecule type" value="Genomic_DNA"/>
</dbReference>
<dbReference type="PANTHER" id="PTHR43065:SF10">
    <property type="entry name" value="PEROXIDE STRESS-ACTIVATED HISTIDINE KINASE MAK3"/>
    <property type="match status" value="1"/>
</dbReference>
<dbReference type="SUPFAM" id="SSF47384">
    <property type="entry name" value="Homodimeric domain of signal transducing histidine kinase"/>
    <property type="match status" value="1"/>
</dbReference>
<dbReference type="AlphaFoldDB" id="A0A518G7E0"/>
<dbReference type="Pfam" id="PF02518">
    <property type="entry name" value="HATPase_c"/>
    <property type="match status" value="1"/>
</dbReference>
<feature type="transmembrane region" description="Helical" evidence="10">
    <location>
        <begin position="71"/>
        <end position="92"/>
    </location>
</feature>
<dbReference type="InterPro" id="IPR000014">
    <property type="entry name" value="PAS"/>
</dbReference>
<sequence length="472" mass="52053">MFRVPSGETVKTYRTAITALLVLSVTALVITIWVMIDFVDEQATVRQLIRDLPADARIEAETLVGELKWQFRMSILVVVNLVATGCAVLLLWRAYQTSQDSLRDIKALAGDILSSMDQAVITTNRLGDVTSCNSRVADLLRLESDPVGTPLASVTDEIDLPAFRAKANNTEHGSLIEDFFITVPEGQRRLRTFCQPLRDRMNAMIGNVIQLRDVTEQIHIESQMRRMERFMGLGSVAAGLHHEIKNPLAGLSLHVQLLEEQLDEPNEPDEIRKLMHVIKTEVSRVGSVLEGFRDFASIGRLQLDETMLHEIVDQQVKLLRPRASQLNVKVKIDGFAATDRPVCIDRVRIEQVLLNLMLNGIQAMQGGGTLTISQESAQLSGSDAVCVSVSDTGHGIPESSRSHVFDPYFTTKSDGTGMGLALSDKIVRQHGGSLDFVTSRDGTTFRMTLPIDHQTSPRVSDGIASPTSKSSE</sequence>
<dbReference type="InterPro" id="IPR003661">
    <property type="entry name" value="HisK_dim/P_dom"/>
</dbReference>
<dbReference type="InterPro" id="IPR035965">
    <property type="entry name" value="PAS-like_dom_sf"/>
</dbReference>
<dbReference type="SUPFAM" id="SSF55785">
    <property type="entry name" value="PYP-like sensor domain (PAS domain)"/>
    <property type="match status" value="1"/>
</dbReference>
<protein>
    <recommendedName>
        <fullName evidence="2">histidine kinase</fullName>
        <ecNumber evidence="2">2.7.13.3</ecNumber>
    </recommendedName>
</protein>
<evidence type="ECO:0000313" key="13">
    <source>
        <dbReference type="Proteomes" id="UP000318017"/>
    </source>
</evidence>
<keyword evidence="10" id="KW-0472">Membrane</keyword>
<dbReference type="Gene3D" id="1.10.287.130">
    <property type="match status" value="1"/>
</dbReference>
<comment type="catalytic activity">
    <reaction evidence="1">
        <text>ATP + protein L-histidine = ADP + protein N-phospho-L-histidine.</text>
        <dbReference type="EC" id="2.7.13.3"/>
    </reaction>
</comment>
<dbReference type="GO" id="GO:0000155">
    <property type="term" value="F:phosphorelay sensor kinase activity"/>
    <property type="evidence" value="ECO:0007669"/>
    <property type="project" value="InterPro"/>
</dbReference>
<evidence type="ECO:0000313" key="12">
    <source>
        <dbReference type="EMBL" id="QDV24505.1"/>
    </source>
</evidence>
<dbReference type="RefSeq" id="WP_145078204.1">
    <property type="nucleotide sequence ID" value="NZ_CP036298.1"/>
</dbReference>
<keyword evidence="5" id="KW-0547">Nucleotide-binding</keyword>
<dbReference type="PANTHER" id="PTHR43065">
    <property type="entry name" value="SENSOR HISTIDINE KINASE"/>
    <property type="match status" value="1"/>
</dbReference>
<dbReference type="SMART" id="SM00387">
    <property type="entry name" value="HATPase_c"/>
    <property type="match status" value="1"/>
</dbReference>
<dbReference type="InterPro" id="IPR004358">
    <property type="entry name" value="Sig_transdc_His_kin-like_C"/>
</dbReference>
<accession>A0A518G7E0</accession>
<dbReference type="KEGG" id="ahel:Q31a_28230"/>
<evidence type="ECO:0000259" key="11">
    <source>
        <dbReference type="PROSITE" id="PS50109"/>
    </source>
</evidence>
<keyword evidence="4 12" id="KW-0808">Transferase</keyword>
<name>A0A518G7E0_9BACT</name>
<dbReference type="InterPro" id="IPR036890">
    <property type="entry name" value="HATPase_C_sf"/>
</dbReference>
<dbReference type="InterPro" id="IPR003594">
    <property type="entry name" value="HATPase_dom"/>
</dbReference>
<dbReference type="Gene3D" id="3.30.450.20">
    <property type="entry name" value="PAS domain"/>
    <property type="match status" value="1"/>
</dbReference>
<feature type="transmembrane region" description="Helical" evidence="10">
    <location>
        <begin position="12"/>
        <end position="36"/>
    </location>
</feature>
<evidence type="ECO:0000256" key="8">
    <source>
        <dbReference type="ARBA" id="ARBA00023012"/>
    </source>
</evidence>
<feature type="region of interest" description="Disordered" evidence="9">
    <location>
        <begin position="452"/>
        <end position="472"/>
    </location>
</feature>
<evidence type="ECO:0000256" key="5">
    <source>
        <dbReference type="ARBA" id="ARBA00022741"/>
    </source>
</evidence>
<gene>
    <name evidence="12" type="primary">zraS_2</name>
    <name evidence="12" type="ORF">Q31a_28230</name>
</gene>
<dbReference type="PROSITE" id="PS50109">
    <property type="entry name" value="HIS_KIN"/>
    <property type="match status" value="1"/>
</dbReference>
<dbReference type="CDD" id="cd00082">
    <property type="entry name" value="HisKA"/>
    <property type="match status" value="1"/>
</dbReference>
<dbReference type="InterPro" id="IPR005467">
    <property type="entry name" value="His_kinase_dom"/>
</dbReference>
<organism evidence="12 13">
    <name type="scientific">Aureliella helgolandensis</name>
    <dbReference type="NCBI Taxonomy" id="2527968"/>
    <lineage>
        <taxon>Bacteria</taxon>
        <taxon>Pseudomonadati</taxon>
        <taxon>Planctomycetota</taxon>
        <taxon>Planctomycetia</taxon>
        <taxon>Pirellulales</taxon>
        <taxon>Pirellulaceae</taxon>
        <taxon>Aureliella</taxon>
    </lineage>
</organism>
<dbReference type="EC" id="2.7.13.3" evidence="2"/>
<keyword evidence="7" id="KW-0067">ATP-binding</keyword>
<evidence type="ECO:0000256" key="4">
    <source>
        <dbReference type="ARBA" id="ARBA00022679"/>
    </source>
</evidence>
<evidence type="ECO:0000256" key="6">
    <source>
        <dbReference type="ARBA" id="ARBA00022777"/>
    </source>
</evidence>